<dbReference type="Gene3D" id="3.40.50.11030">
    <property type="entry name" value="Threonylcarbamoyl-AMP synthase, C-terminal domain"/>
    <property type="match status" value="1"/>
</dbReference>
<evidence type="ECO:0000313" key="3">
    <source>
        <dbReference type="Proteomes" id="UP000309544"/>
    </source>
</evidence>
<dbReference type="Proteomes" id="UP000309544">
    <property type="component" value="Unassembled WGS sequence"/>
</dbReference>
<dbReference type="InterPro" id="IPR005145">
    <property type="entry name" value="Sua5_C"/>
</dbReference>
<dbReference type="InterPro" id="IPR038385">
    <property type="entry name" value="Sua5/YwlC_C"/>
</dbReference>
<organism evidence="2 3">
    <name type="scientific">Prosthecochloris vibrioformis</name>
    <name type="common">Chlorobium vibrioforme</name>
    <dbReference type="NCBI Taxonomy" id="1098"/>
    <lineage>
        <taxon>Bacteria</taxon>
        <taxon>Pseudomonadati</taxon>
        <taxon>Chlorobiota</taxon>
        <taxon>Chlorobiia</taxon>
        <taxon>Chlorobiales</taxon>
        <taxon>Chlorobiaceae</taxon>
        <taxon>Prosthecochloris</taxon>
    </lineage>
</organism>
<dbReference type="AlphaFoldDB" id="A0A5C4RX96"/>
<evidence type="ECO:0000313" key="2">
    <source>
        <dbReference type="EMBL" id="TNJ35913.1"/>
    </source>
</evidence>
<dbReference type="Pfam" id="PF03481">
    <property type="entry name" value="Sua5_C"/>
    <property type="match status" value="1"/>
</dbReference>
<gene>
    <name evidence="2" type="ORF">FGF68_09560</name>
</gene>
<comment type="caution">
    <text evidence="2">The sequence shown here is derived from an EMBL/GenBank/DDBJ whole genome shotgun (WGS) entry which is preliminary data.</text>
</comment>
<sequence length="82" mass="9361">MIKYLLVFNYVRATGKIGLSWPQEGTAITCHCKDPEEYAYRLFNFFRECDRKHIAVICCGIPPPEGIGQALRDRLQRAADGK</sequence>
<keyword evidence="3" id="KW-1185">Reference proteome</keyword>
<name>A0A5C4RX96_PROVB</name>
<dbReference type="EMBL" id="VDCI01000010">
    <property type="protein sequence ID" value="TNJ35913.1"/>
    <property type="molecule type" value="Genomic_DNA"/>
</dbReference>
<reference evidence="2 3" key="1">
    <citation type="submission" date="2019-05" db="EMBL/GenBank/DDBJ databases">
        <title>Draft Whole-Genome sequence of the green sulfur bacterium Prosthecochloris vibrioformis DSM 260.</title>
        <authorList>
            <person name="Meyer T.E."/>
            <person name="Kyndt J.A."/>
        </authorList>
    </citation>
    <scope>NUCLEOTIDE SEQUENCE [LARGE SCALE GENOMIC DNA]</scope>
    <source>
        <strain evidence="2 3">DSM 260</strain>
    </source>
</reference>
<evidence type="ECO:0000259" key="1">
    <source>
        <dbReference type="Pfam" id="PF03481"/>
    </source>
</evidence>
<protein>
    <recommendedName>
        <fullName evidence="1">Threonylcarbamoyl-AMP synthase C-terminal domain-containing protein</fullName>
    </recommendedName>
</protein>
<proteinExistence type="predicted"/>
<accession>A0A5C4RX96</accession>
<feature type="domain" description="Threonylcarbamoyl-AMP synthase C-terminal" evidence="1">
    <location>
        <begin position="29"/>
        <end position="79"/>
    </location>
</feature>